<accession>A0ABN2ATH3</accession>
<feature type="compositionally biased region" description="Basic and acidic residues" evidence="1">
    <location>
        <begin position="43"/>
        <end position="76"/>
    </location>
</feature>
<proteinExistence type="predicted"/>
<evidence type="ECO:0000256" key="1">
    <source>
        <dbReference type="SAM" id="MobiDB-lite"/>
    </source>
</evidence>
<keyword evidence="3" id="KW-1185">Reference proteome</keyword>
<gene>
    <name evidence="2" type="ORF">GCM10009741_28890</name>
</gene>
<feature type="region of interest" description="Disordered" evidence="1">
    <location>
        <begin position="127"/>
        <end position="163"/>
    </location>
</feature>
<feature type="region of interest" description="Disordered" evidence="1">
    <location>
        <begin position="43"/>
        <end position="99"/>
    </location>
</feature>
<name>A0ABN2ATH3_9ACTN</name>
<dbReference type="RefSeq" id="WP_344174232.1">
    <property type="nucleotide sequence ID" value="NZ_BAAANC010000002.1"/>
</dbReference>
<organism evidence="2 3">
    <name type="scientific">Kribbella lupini</name>
    <dbReference type="NCBI Taxonomy" id="291602"/>
    <lineage>
        <taxon>Bacteria</taxon>
        <taxon>Bacillati</taxon>
        <taxon>Actinomycetota</taxon>
        <taxon>Actinomycetes</taxon>
        <taxon>Propionibacteriales</taxon>
        <taxon>Kribbellaceae</taxon>
        <taxon>Kribbella</taxon>
    </lineage>
</organism>
<dbReference type="EMBL" id="BAAANC010000002">
    <property type="protein sequence ID" value="GAA1525544.1"/>
    <property type="molecule type" value="Genomic_DNA"/>
</dbReference>
<evidence type="ECO:0000313" key="3">
    <source>
        <dbReference type="Proteomes" id="UP001500363"/>
    </source>
</evidence>
<comment type="caution">
    <text evidence="2">The sequence shown here is derived from an EMBL/GenBank/DDBJ whole genome shotgun (WGS) entry which is preliminary data.</text>
</comment>
<evidence type="ECO:0000313" key="2">
    <source>
        <dbReference type="EMBL" id="GAA1525544.1"/>
    </source>
</evidence>
<dbReference type="Proteomes" id="UP001500363">
    <property type="component" value="Unassembled WGS sequence"/>
</dbReference>
<protein>
    <submittedName>
        <fullName evidence="2">Uncharacterized protein</fullName>
    </submittedName>
</protein>
<sequence length="163" mass="18145">MPDEPRLSLPERLALLYDRLSALPPARTADEAFRQLAETLDRVEDEHSGVERDPNPGLKFDGRMYPPREDFTERLPDGGLRATTKGNLIEISPGGTTDIYSRHTSDLVYRRPGIDAQPALDPELQKAAELNATNHAQQGRTSPAAVSKAHQQTPQREDRGPER</sequence>
<reference evidence="2 3" key="1">
    <citation type="journal article" date="2019" name="Int. J. Syst. Evol. Microbiol.">
        <title>The Global Catalogue of Microorganisms (GCM) 10K type strain sequencing project: providing services to taxonomists for standard genome sequencing and annotation.</title>
        <authorList>
            <consortium name="The Broad Institute Genomics Platform"/>
            <consortium name="The Broad Institute Genome Sequencing Center for Infectious Disease"/>
            <person name="Wu L."/>
            <person name="Ma J."/>
        </authorList>
    </citation>
    <scope>NUCLEOTIDE SEQUENCE [LARGE SCALE GENOMIC DNA]</scope>
    <source>
        <strain evidence="2 3">JCM 14303</strain>
    </source>
</reference>
<feature type="compositionally biased region" description="Polar residues" evidence="1">
    <location>
        <begin position="131"/>
        <end position="141"/>
    </location>
</feature>